<dbReference type="Gene3D" id="3.10.180.10">
    <property type="entry name" value="2,3-Dihydroxybiphenyl 1,2-Dioxygenase, domain 1"/>
    <property type="match status" value="1"/>
</dbReference>
<protein>
    <submittedName>
        <fullName evidence="2">Glyoxalase</fullName>
    </submittedName>
</protein>
<evidence type="ECO:0000313" key="2">
    <source>
        <dbReference type="EMBL" id="KGP71231.1"/>
    </source>
</evidence>
<dbReference type="RefSeq" id="WP_036823492.1">
    <property type="nucleotide sequence ID" value="NZ_AVBF01000075.1"/>
</dbReference>
<proteinExistence type="predicted"/>
<dbReference type="InterPro" id="IPR037523">
    <property type="entry name" value="VOC_core"/>
</dbReference>
<keyword evidence="3" id="KW-1185">Reference proteome</keyword>
<dbReference type="Pfam" id="PF00903">
    <property type="entry name" value="Glyoxalase"/>
    <property type="match status" value="1"/>
</dbReference>
<feature type="domain" description="VOC" evidence="1">
    <location>
        <begin position="7"/>
        <end position="121"/>
    </location>
</feature>
<dbReference type="SUPFAM" id="SSF54593">
    <property type="entry name" value="Glyoxalase/Bleomycin resistance protein/Dihydroxybiphenyl dioxygenase"/>
    <property type="match status" value="1"/>
</dbReference>
<dbReference type="Proteomes" id="UP000030147">
    <property type="component" value="Unassembled WGS sequence"/>
</dbReference>
<comment type="caution">
    <text evidence="2">The sequence shown here is derived from an EMBL/GenBank/DDBJ whole genome shotgun (WGS) entry which is preliminary data.</text>
</comment>
<organism evidence="2 3">
    <name type="scientific">Pontibacillus yanchengensis Y32</name>
    <dbReference type="NCBI Taxonomy" id="1385514"/>
    <lineage>
        <taxon>Bacteria</taxon>
        <taxon>Bacillati</taxon>
        <taxon>Bacillota</taxon>
        <taxon>Bacilli</taxon>
        <taxon>Bacillales</taxon>
        <taxon>Bacillaceae</taxon>
        <taxon>Pontibacillus</taxon>
    </lineage>
</organism>
<name>A0A0A2TAZ7_9BACI</name>
<accession>A0A0A2TAZ7</accession>
<dbReference type="InterPro" id="IPR029068">
    <property type="entry name" value="Glyas_Bleomycin-R_OHBP_Dase"/>
</dbReference>
<dbReference type="eggNOG" id="COG0346">
    <property type="taxonomic scope" value="Bacteria"/>
</dbReference>
<dbReference type="PANTHER" id="PTHR39175">
    <property type="entry name" value="FAMILY PROTEIN, PUTATIVE (AFU_ORTHOLOGUE AFUA_3G15060)-RELATED"/>
    <property type="match status" value="1"/>
</dbReference>
<dbReference type="EMBL" id="AVBF01000075">
    <property type="protein sequence ID" value="KGP71231.1"/>
    <property type="molecule type" value="Genomic_DNA"/>
</dbReference>
<dbReference type="OrthoDB" id="9813630at2"/>
<sequence>MSFAFKSIDHVQLAAPKGGEDEARSFFTEALGLTEVEKPAELKKNGGVWFSFGNNEIHIGIEEPFSPAKKAHPALEVENLELLKKHLTEKNVEYIEDDRLPGANRIYVYDPFGNRIELLEWL</sequence>
<gene>
    <name evidence="2" type="ORF">N782_20710</name>
</gene>
<dbReference type="PANTHER" id="PTHR39175:SF1">
    <property type="entry name" value="FAMILY PROTEIN, PUTATIVE (AFU_ORTHOLOGUE AFUA_3G15060)-RELATED"/>
    <property type="match status" value="1"/>
</dbReference>
<dbReference type="AlphaFoldDB" id="A0A0A2TAZ7"/>
<reference evidence="2 3" key="1">
    <citation type="journal article" date="2015" name="Stand. Genomic Sci.">
        <title>High quality draft genome sequence of the moderately halophilic bacterium Pontibacillus yanchengensis Y32(T) and comparison among Pontibacillus genomes.</title>
        <authorList>
            <person name="Huang J."/>
            <person name="Qiao Z.X."/>
            <person name="Tang J.W."/>
            <person name="Wang G."/>
        </authorList>
    </citation>
    <scope>NUCLEOTIDE SEQUENCE [LARGE SCALE GENOMIC DNA]</scope>
    <source>
        <strain evidence="2 3">Y32</strain>
    </source>
</reference>
<evidence type="ECO:0000313" key="3">
    <source>
        <dbReference type="Proteomes" id="UP000030147"/>
    </source>
</evidence>
<dbReference type="STRING" id="1385514.N782_20710"/>
<evidence type="ECO:0000259" key="1">
    <source>
        <dbReference type="PROSITE" id="PS51819"/>
    </source>
</evidence>
<dbReference type="InterPro" id="IPR004360">
    <property type="entry name" value="Glyas_Fos-R_dOase_dom"/>
</dbReference>
<dbReference type="PROSITE" id="PS51819">
    <property type="entry name" value="VOC"/>
    <property type="match status" value="1"/>
</dbReference>